<dbReference type="Gene3D" id="3.40.630.10">
    <property type="entry name" value="Zn peptidases"/>
    <property type="match status" value="1"/>
</dbReference>
<evidence type="ECO:0000313" key="2">
    <source>
        <dbReference type="EMBL" id="MFD3293406.1"/>
    </source>
</evidence>
<dbReference type="GO" id="GO:0004180">
    <property type="term" value="F:carboxypeptidase activity"/>
    <property type="evidence" value="ECO:0007669"/>
    <property type="project" value="UniProtKB-KW"/>
</dbReference>
<feature type="domain" description="Peptidase M14" evidence="1">
    <location>
        <begin position="26"/>
        <end position="135"/>
    </location>
</feature>
<organism evidence="2 3">
    <name type="scientific">Aquirufa originis</name>
    <dbReference type="NCBI Taxonomy" id="3096514"/>
    <lineage>
        <taxon>Bacteria</taxon>
        <taxon>Pseudomonadati</taxon>
        <taxon>Bacteroidota</taxon>
        <taxon>Cytophagia</taxon>
        <taxon>Cytophagales</taxon>
        <taxon>Flectobacillaceae</taxon>
        <taxon>Aquirufa</taxon>
    </lineage>
</organism>
<name>A0ABW6D8S4_9BACT</name>
<evidence type="ECO:0000313" key="3">
    <source>
        <dbReference type="Proteomes" id="UP001598112"/>
    </source>
</evidence>
<keyword evidence="3" id="KW-1185">Reference proteome</keyword>
<reference evidence="2 3" key="1">
    <citation type="submission" date="2024-03" db="EMBL/GenBank/DDBJ databases">
        <title>Aquirufa genome sequencing.</title>
        <authorList>
            <person name="Pitt A."/>
            <person name="Hahn M.W."/>
        </authorList>
    </citation>
    <scope>NUCLEOTIDE SEQUENCE [LARGE SCALE GENOMIC DNA]</scope>
    <source>
        <strain evidence="2 3">KTFRIE-69F</strain>
    </source>
</reference>
<comment type="caution">
    <text evidence="2">The sequence shown here is derived from an EMBL/GenBank/DDBJ whole genome shotgun (WGS) entry which is preliminary data.</text>
</comment>
<keyword evidence="2" id="KW-0645">Protease</keyword>
<keyword evidence="2" id="KW-0378">Hydrolase</keyword>
<dbReference type="InterPro" id="IPR000834">
    <property type="entry name" value="Peptidase_M14"/>
</dbReference>
<evidence type="ECO:0000259" key="1">
    <source>
        <dbReference type="Pfam" id="PF00246"/>
    </source>
</evidence>
<accession>A0ABW6D8S4</accession>
<dbReference type="Proteomes" id="UP001598112">
    <property type="component" value="Unassembled WGS sequence"/>
</dbReference>
<gene>
    <name evidence="2" type="ORF">SKC35_06885</name>
</gene>
<dbReference type="RefSeq" id="WP_377978656.1">
    <property type="nucleotide sequence ID" value="NZ_JBBKXY010000002.1"/>
</dbReference>
<dbReference type="EMBL" id="JBBKXY010000002">
    <property type="protein sequence ID" value="MFD3293406.1"/>
    <property type="molecule type" value="Genomic_DNA"/>
</dbReference>
<proteinExistence type="predicted"/>
<sequence length="393" mass="44119">MFAKAFEHYDTFRENRLTKRRFSAALWQELITEWSTHFAVRELGKTEEGRPIHEVRYGEGPIQVIAWSQMHGDEATATMALADIFRLLATSGQPSAEFKQKLHQKITLRIIPRLNADGAERWQRETALGIDMNRDATKQNSVEARLLSAWADDIKPAFAFNLHDQNRLYSVGNSPEQTHIAFLATTGDDAGTWTPSRLRAGQICQRMLRQIQPIIPGKIAKWTDEFESRAFGDTFSSRGYGLVLLESGGAGWDLEKQSLRKLNACLLLDAFCAIADGSYAEESIAEYEALPTNERTIVDIKITDAPLSATVRADVLFNLVETPMTDGNIHYSWVVENIGDMSPFYGLTEIDGKDLHLSPDSSISLGENYTELVLLKDGKPSFKLSDYTHKIQS</sequence>
<protein>
    <submittedName>
        <fullName evidence="2">M14 family zinc carboxypeptidase</fullName>
    </submittedName>
</protein>
<dbReference type="Pfam" id="PF00246">
    <property type="entry name" value="Peptidase_M14"/>
    <property type="match status" value="1"/>
</dbReference>
<dbReference type="SUPFAM" id="SSF53187">
    <property type="entry name" value="Zn-dependent exopeptidases"/>
    <property type="match status" value="1"/>
</dbReference>
<keyword evidence="2" id="KW-0121">Carboxypeptidase</keyword>